<feature type="transmembrane region" description="Helical" evidence="1">
    <location>
        <begin position="131"/>
        <end position="154"/>
    </location>
</feature>
<feature type="transmembrane region" description="Helical" evidence="1">
    <location>
        <begin position="20"/>
        <end position="40"/>
    </location>
</feature>
<name>A0A0B7MJ61_9FIRM</name>
<feature type="transmembrane region" description="Helical" evidence="1">
    <location>
        <begin position="201"/>
        <end position="222"/>
    </location>
</feature>
<evidence type="ECO:0000313" key="2">
    <source>
        <dbReference type="EMBL" id="CEO90090.1"/>
    </source>
</evidence>
<evidence type="ECO:0000313" key="3">
    <source>
        <dbReference type="Proteomes" id="UP000046155"/>
    </source>
</evidence>
<accession>A0A0B7MJ61</accession>
<organism evidence="2 3">
    <name type="scientific">Syntrophaceticus schinkii</name>
    <dbReference type="NCBI Taxonomy" id="499207"/>
    <lineage>
        <taxon>Bacteria</taxon>
        <taxon>Bacillati</taxon>
        <taxon>Bacillota</taxon>
        <taxon>Clostridia</taxon>
        <taxon>Thermoanaerobacterales</taxon>
        <taxon>Thermoanaerobacterales Family III. Incertae Sedis</taxon>
        <taxon>Syntrophaceticus</taxon>
    </lineage>
</organism>
<dbReference type="Proteomes" id="UP000046155">
    <property type="component" value="Unassembled WGS sequence"/>
</dbReference>
<protein>
    <submittedName>
        <fullName evidence="2">Uncharacterized protein</fullName>
    </submittedName>
</protein>
<feature type="transmembrane region" description="Helical" evidence="1">
    <location>
        <begin position="47"/>
        <end position="68"/>
    </location>
</feature>
<dbReference type="EMBL" id="CDRZ01000272">
    <property type="protein sequence ID" value="CEO90090.1"/>
    <property type="molecule type" value="Genomic_DNA"/>
</dbReference>
<evidence type="ECO:0000256" key="1">
    <source>
        <dbReference type="SAM" id="Phobius"/>
    </source>
</evidence>
<sequence>MLHWQLGWVGSTGQADAAAAGQALLIVCLLYSIVLSYPIIRSRWYGLPLVLTVVVVFYGIMTFLSQIETVVFLKHLVDIVPAEVIPKLFLQGAIVAILFSPLAVLVHGKMKEKGYFLPEHNTRLQMPVVQWIWKLALLAVIYILIYIGFGMFVFMPLAGDAFQQFYAGLEMPQWILPFQGVRALIWVALALPVIRMMKGPWWEAGLAVSLLFSVLMGAQLLLPNEFMPEVICRAHFFEVTASNFFYGWIVVWVLKLGNREAVRIPGYRGYW</sequence>
<keyword evidence="3" id="KW-1185">Reference proteome</keyword>
<feature type="transmembrane region" description="Helical" evidence="1">
    <location>
        <begin position="234"/>
        <end position="254"/>
    </location>
</feature>
<feature type="transmembrane region" description="Helical" evidence="1">
    <location>
        <begin position="88"/>
        <end position="110"/>
    </location>
</feature>
<keyword evidence="1" id="KW-0812">Transmembrane</keyword>
<feature type="transmembrane region" description="Helical" evidence="1">
    <location>
        <begin position="174"/>
        <end position="194"/>
    </location>
</feature>
<dbReference type="AlphaFoldDB" id="A0A0B7MJ61"/>
<reference evidence="3" key="1">
    <citation type="submission" date="2015-01" db="EMBL/GenBank/DDBJ databases">
        <authorList>
            <person name="Manzoor Shahid"/>
            <person name="Zubair Saima"/>
        </authorList>
    </citation>
    <scope>NUCLEOTIDE SEQUENCE [LARGE SCALE GENOMIC DNA]</scope>
    <source>
        <strain evidence="3">Sp3</strain>
    </source>
</reference>
<keyword evidence="1" id="KW-0472">Membrane</keyword>
<keyword evidence="1" id="KW-1133">Transmembrane helix</keyword>
<proteinExistence type="predicted"/>
<gene>
    <name evidence="2" type="ORF">SSCH_720001</name>
</gene>